<dbReference type="Proteomes" id="UP001058974">
    <property type="component" value="Chromosome 7"/>
</dbReference>
<keyword evidence="3" id="KW-1185">Reference proteome</keyword>
<feature type="compositionally biased region" description="Basic residues" evidence="1">
    <location>
        <begin position="59"/>
        <end position="68"/>
    </location>
</feature>
<gene>
    <name evidence="2" type="ORF">KIW84_070546</name>
</gene>
<accession>A0A9D4VFZ1</accession>
<dbReference type="EMBL" id="JAMSHJ010000007">
    <property type="protein sequence ID" value="KAI5383174.1"/>
    <property type="molecule type" value="Genomic_DNA"/>
</dbReference>
<proteinExistence type="predicted"/>
<evidence type="ECO:0000313" key="2">
    <source>
        <dbReference type="EMBL" id="KAI5383174.1"/>
    </source>
</evidence>
<dbReference type="AlphaFoldDB" id="A0A9D4VFZ1"/>
<name>A0A9D4VFZ1_PEA</name>
<feature type="region of interest" description="Disordered" evidence="1">
    <location>
        <begin position="102"/>
        <end position="123"/>
    </location>
</feature>
<evidence type="ECO:0000256" key="1">
    <source>
        <dbReference type="SAM" id="MobiDB-lite"/>
    </source>
</evidence>
<evidence type="ECO:0000313" key="3">
    <source>
        <dbReference type="Proteomes" id="UP001058974"/>
    </source>
</evidence>
<reference evidence="2 3" key="1">
    <citation type="journal article" date="2022" name="Nat. Genet.">
        <title>Improved pea reference genome and pan-genome highlight genomic features and evolutionary characteristics.</title>
        <authorList>
            <person name="Yang T."/>
            <person name="Liu R."/>
            <person name="Luo Y."/>
            <person name="Hu S."/>
            <person name="Wang D."/>
            <person name="Wang C."/>
            <person name="Pandey M.K."/>
            <person name="Ge S."/>
            <person name="Xu Q."/>
            <person name="Li N."/>
            <person name="Li G."/>
            <person name="Huang Y."/>
            <person name="Saxena R.K."/>
            <person name="Ji Y."/>
            <person name="Li M."/>
            <person name="Yan X."/>
            <person name="He Y."/>
            <person name="Liu Y."/>
            <person name="Wang X."/>
            <person name="Xiang C."/>
            <person name="Varshney R.K."/>
            <person name="Ding H."/>
            <person name="Gao S."/>
            <person name="Zong X."/>
        </authorList>
    </citation>
    <scope>NUCLEOTIDE SEQUENCE [LARGE SCALE GENOMIC DNA]</scope>
    <source>
        <strain evidence="2 3">cv. Zhongwan 6</strain>
    </source>
</reference>
<protein>
    <submittedName>
        <fullName evidence="2">Uncharacterized protein</fullName>
    </submittedName>
</protein>
<sequence>MMELPPSTWTRSAFNIDIHCDLKLSFMPTYSYIVIPSDDPRLWLTTQGEPINPPVMRRAQGKPKKKRNKANDEPCSSNILSRNLTTVKCKNCGIFWNKSRTRKGKTTVDRQFSKVSNKAKKKI</sequence>
<comment type="caution">
    <text evidence="2">The sequence shown here is derived from an EMBL/GenBank/DDBJ whole genome shotgun (WGS) entry which is preliminary data.</text>
</comment>
<feature type="region of interest" description="Disordered" evidence="1">
    <location>
        <begin position="46"/>
        <end position="77"/>
    </location>
</feature>
<organism evidence="2 3">
    <name type="scientific">Pisum sativum</name>
    <name type="common">Garden pea</name>
    <name type="synonym">Lathyrus oleraceus</name>
    <dbReference type="NCBI Taxonomy" id="3888"/>
    <lineage>
        <taxon>Eukaryota</taxon>
        <taxon>Viridiplantae</taxon>
        <taxon>Streptophyta</taxon>
        <taxon>Embryophyta</taxon>
        <taxon>Tracheophyta</taxon>
        <taxon>Spermatophyta</taxon>
        <taxon>Magnoliopsida</taxon>
        <taxon>eudicotyledons</taxon>
        <taxon>Gunneridae</taxon>
        <taxon>Pentapetalae</taxon>
        <taxon>rosids</taxon>
        <taxon>fabids</taxon>
        <taxon>Fabales</taxon>
        <taxon>Fabaceae</taxon>
        <taxon>Papilionoideae</taxon>
        <taxon>50 kb inversion clade</taxon>
        <taxon>NPAAA clade</taxon>
        <taxon>Hologalegina</taxon>
        <taxon>IRL clade</taxon>
        <taxon>Fabeae</taxon>
        <taxon>Lathyrus</taxon>
    </lineage>
</organism>
<dbReference type="Gramene" id="Psat07G0054600-T1">
    <property type="protein sequence ID" value="KAI5383174.1"/>
    <property type="gene ID" value="KIW84_070546"/>
</dbReference>